<protein>
    <submittedName>
        <fullName evidence="4">Uncharacterized protein</fullName>
    </submittedName>
</protein>
<comment type="similarity">
    <text evidence="1">Belongs to the chaperonin (HSP60) family.</text>
</comment>
<dbReference type="InterPro" id="IPR001844">
    <property type="entry name" value="Cpn60/GroEL"/>
</dbReference>
<evidence type="ECO:0000256" key="3">
    <source>
        <dbReference type="SAM" id="MobiDB-lite"/>
    </source>
</evidence>
<dbReference type="SUPFAM" id="SSF52029">
    <property type="entry name" value="GroEL apical domain-like"/>
    <property type="match status" value="1"/>
</dbReference>
<dbReference type="InterPro" id="IPR027413">
    <property type="entry name" value="GROEL-like_equatorial_sf"/>
</dbReference>
<dbReference type="GO" id="GO:0042026">
    <property type="term" value="P:protein refolding"/>
    <property type="evidence" value="ECO:0007669"/>
    <property type="project" value="InterPro"/>
</dbReference>
<keyword evidence="5" id="KW-1185">Reference proteome</keyword>
<feature type="compositionally biased region" description="Basic and acidic residues" evidence="3">
    <location>
        <begin position="59"/>
        <end position="74"/>
    </location>
</feature>
<dbReference type="PANTHER" id="PTHR45633">
    <property type="entry name" value="60 KDA HEAT SHOCK PROTEIN, MITOCHONDRIAL"/>
    <property type="match status" value="1"/>
</dbReference>
<sequence>MEYLGDWNNSSSLDAVAFPTAKLSRSPFGEVKSGKVFRRVLWILDPGRQLLDEANGGEEPDRAASGKKDEKSKEGGGMLRVLADEDTIILNGQGLNDSIQARFEQITSINADPTTSEFTKTKLGERLAKLSRGVTVIKVGRSSGVEVGHMKDQYDDALNAMRPAVEKGTANLPANADAKTTLTASFDQDLEVSIIRRAPTPAHHAPNEMLLGDPTNCSTTTSTAMALPIKPTPLSSAKRQKTFKLSGTFRAFSPVPQVNRYPQALQVLQFFLSCPKPTLLVVVLLLPRRHHHHHLVITTAIRVTAAIAQRSSLPPSFVAASPRITRHNCS</sequence>
<feature type="region of interest" description="Disordered" evidence="3">
    <location>
        <begin position="52"/>
        <end position="76"/>
    </location>
</feature>
<organism evidence="4 5">
    <name type="scientific">Piloderma croceum (strain F 1598)</name>
    <dbReference type="NCBI Taxonomy" id="765440"/>
    <lineage>
        <taxon>Eukaryota</taxon>
        <taxon>Fungi</taxon>
        <taxon>Dikarya</taxon>
        <taxon>Basidiomycota</taxon>
        <taxon>Agaricomycotina</taxon>
        <taxon>Agaricomycetes</taxon>
        <taxon>Agaricomycetidae</taxon>
        <taxon>Atheliales</taxon>
        <taxon>Atheliaceae</taxon>
        <taxon>Piloderma</taxon>
    </lineage>
</organism>
<dbReference type="Gene3D" id="3.30.260.10">
    <property type="entry name" value="TCP-1-like chaperonin intermediate domain"/>
    <property type="match status" value="1"/>
</dbReference>
<keyword evidence="2" id="KW-0143">Chaperone</keyword>
<dbReference type="Proteomes" id="UP000054166">
    <property type="component" value="Unassembled WGS sequence"/>
</dbReference>
<reference evidence="5" key="2">
    <citation type="submission" date="2015-01" db="EMBL/GenBank/DDBJ databases">
        <title>Evolutionary Origins and Diversification of the Mycorrhizal Mutualists.</title>
        <authorList>
            <consortium name="DOE Joint Genome Institute"/>
            <consortium name="Mycorrhizal Genomics Consortium"/>
            <person name="Kohler A."/>
            <person name="Kuo A."/>
            <person name="Nagy L.G."/>
            <person name="Floudas D."/>
            <person name="Copeland A."/>
            <person name="Barry K.W."/>
            <person name="Cichocki N."/>
            <person name="Veneault-Fourrey C."/>
            <person name="LaButti K."/>
            <person name="Lindquist E.A."/>
            <person name="Lipzen A."/>
            <person name="Lundell T."/>
            <person name="Morin E."/>
            <person name="Murat C."/>
            <person name="Riley R."/>
            <person name="Ohm R."/>
            <person name="Sun H."/>
            <person name="Tunlid A."/>
            <person name="Henrissat B."/>
            <person name="Grigoriev I.V."/>
            <person name="Hibbett D.S."/>
            <person name="Martin F."/>
        </authorList>
    </citation>
    <scope>NUCLEOTIDE SEQUENCE [LARGE SCALE GENOMIC DNA]</scope>
    <source>
        <strain evidence="5">F 1598</strain>
    </source>
</reference>
<dbReference type="Gene3D" id="1.10.560.10">
    <property type="entry name" value="GroEL-like equatorial domain"/>
    <property type="match status" value="1"/>
</dbReference>
<evidence type="ECO:0000313" key="4">
    <source>
        <dbReference type="EMBL" id="KIM74047.1"/>
    </source>
</evidence>
<dbReference type="SUPFAM" id="SSF54849">
    <property type="entry name" value="GroEL-intermediate domain like"/>
    <property type="match status" value="1"/>
</dbReference>
<dbReference type="EMBL" id="KN833068">
    <property type="protein sequence ID" value="KIM74047.1"/>
    <property type="molecule type" value="Genomic_DNA"/>
</dbReference>
<dbReference type="AlphaFoldDB" id="A0A0C3B9P4"/>
<dbReference type="OrthoDB" id="1733909at2759"/>
<dbReference type="STRING" id="765440.A0A0C3B9P4"/>
<accession>A0A0C3B9P4</accession>
<proteinExistence type="inferred from homology"/>
<gene>
    <name evidence="4" type="ORF">PILCRDRAFT_14771</name>
</gene>
<dbReference type="PRINTS" id="PR00298">
    <property type="entry name" value="CHAPERONIN60"/>
</dbReference>
<name>A0A0C3B9P4_PILCF</name>
<dbReference type="GO" id="GO:0140662">
    <property type="term" value="F:ATP-dependent protein folding chaperone"/>
    <property type="evidence" value="ECO:0007669"/>
    <property type="project" value="InterPro"/>
</dbReference>
<reference evidence="4 5" key="1">
    <citation type="submission" date="2014-04" db="EMBL/GenBank/DDBJ databases">
        <authorList>
            <consortium name="DOE Joint Genome Institute"/>
            <person name="Kuo A."/>
            <person name="Tarkka M."/>
            <person name="Buscot F."/>
            <person name="Kohler A."/>
            <person name="Nagy L.G."/>
            <person name="Floudas D."/>
            <person name="Copeland A."/>
            <person name="Barry K.W."/>
            <person name="Cichocki N."/>
            <person name="Veneault-Fourrey C."/>
            <person name="LaButti K."/>
            <person name="Lindquist E.A."/>
            <person name="Lipzen A."/>
            <person name="Lundell T."/>
            <person name="Morin E."/>
            <person name="Murat C."/>
            <person name="Sun H."/>
            <person name="Tunlid A."/>
            <person name="Henrissat B."/>
            <person name="Grigoriev I.V."/>
            <person name="Hibbett D.S."/>
            <person name="Martin F."/>
            <person name="Nordberg H.P."/>
            <person name="Cantor M.N."/>
            <person name="Hua S.X."/>
        </authorList>
    </citation>
    <scope>NUCLEOTIDE SEQUENCE [LARGE SCALE GENOMIC DNA]</scope>
    <source>
        <strain evidence="4 5">F 1598</strain>
    </source>
</reference>
<dbReference type="InterPro" id="IPR027410">
    <property type="entry name" value="TCP-1-like_intermed_sf"/>
</dbReference>
<evidence type="ECO:0000313" key="5">
    <source>
        <dbReference type="Proteomes" id="UP000054166"/>
    </source>
</evidence>
<dbReference type="HOGENOM" id="CLU_842287_0_0_1"/>
<dbReference type="Gene3D" id="3.50.7.10">
    <property type="entry name" value="GroEL"/>
    <property type="match status" value="1"/>
</dbReference>
<dbReference type="InParanoid" id="A0A0C3B9P4"/>
<dbReference type="InterPro" id="IPR027409">
    <property type="entry name" value="GroEL-like_apical_dom_sf"/>
</dbReference>
<evidence type="ECO:0000256" key="2">
    <source>
        <dbReference type="ARBA" id="ARBA00023186"/>
    </source>
</evidence>
<evidence type="ECO:0000256" key="1">
    <source>
        <dbReference type="ARBA" id="ARBA00006607"/>
    </source>
</evidence>